<dbReference type="Proteomes" id="UP000319239">
    <property type="component" value="Segment"/>
</dbReference>
<organismHost>
    <name type="scientific">Homo sapiens</name>
    <name type="common">Human</name>
    <dbReference type="NCBI Taxonomy" id="9606"/>
</organismHost>
<evidence type="ECO:0000256" key="1">
    <source>
        <dbReference type="SAM" id="Phobius"/>
    </source>
</evidence>
<proteinExistence type="predicted"/>
<evidence type="ECO:0000313" key="2">
    <source>
        <dbReference type="EMBL" id="AZI15438.1"/>
    </source>
</evidence>
<organism evidence="2">
    <name type="scientific">Human adenovirus A serotype 12</name>
    <name type="common">HAdV-12</name>
    <name type="synonym">Human adenovirus 12</name>
    <dbReference type="NCBI Taxonomy" id="28282"/>
    <lineage>
        <taxon>Viruses</taxon>
        <taxon>Varidnaviria</taxon>
        <taxon>Bamfordvirae</taxon>
        <taxon>Preplasmiviricota</taxon>
        <taxon>Polisuviricotina</taxon>
        <taxon>Pharingeaviricetes</taxon>
        <taxon>Rowavirales</taxon>
        <taxon>Adenoviridae</taxon>
        <taxon>Mastadenovirus</taxon>
        <taxon>Mastadenovirus adami</taxon>
        <taxon>Human mastadenovirus A</taxon>
    </lineage>
</organism>
<keyword evidence="1" id="KW-0472">Membrane</keyword>
<sequence length="117" mass="13081">MLSIFLLFLSLLSGLYAQTAERPLKVVVEAGRNVTLPHLSGSHQTGQSFNHTYPFNELCDYPTSQSQHSLTHTVSTVIFLGIIGFSILIIIAAFIYLCWHRKSLCVSKTEPLMPIPY</sequence>
<keyword evidence="1" id="KW-0812">Transmembrane</keyword>
<keyword evidence="1" id="KW-1133">Transmembrane helix</keyword>
<dbReference type="EMBL" id="KX868289">
    <property type="protein sequence ID" value="AZI15438.1"/>
    <property type="molecule type" value="Genomic_DNA"/>
</dbReference>
<feature type="transmembrane region" description="Helical" evidence="1">
    <location>
        <begin position="77"/>
        <end position="99"/>
    </location>
</feature>
<name>A0A3G8WBQ3_ADE12</name>
<accession>A0A3G8WBQ3</accession>
<protein>
    <submittedName>
        <fullName evidence="2">Membrane glycoprotein E3 CR1-beta</fullName>
    </submittedName>
</protein>
<reference evidence="2" key="1">
    <citation type="submission" date="2016-09" db="EMBL/GenBank/DDBJ databases">
        <title>A new generic human adenovirus multigene typing system reveals a high ratio of recombinant strains and possible new types in a collection of Swedish isolates.</title>
        <authorList>
            <person name="Kajan G.L."/>
            <person name="Lipiec A."/>
            <person name="Bartha D."/>
            <person name="Allard A."/>
            <person name="Arnberg N."/>
        </authorList>
    </citation>
    <scope>NUCLEOTIDE SEQUENCE [LARGE SCALE GENOMIC DNA]</scope>
    <source>
        <strain evidence="2">GyK010</strain>
    </source>
</reference>